<dbReference type="EMBL" id="JAYKXN010000003">
    <property type="protein sequence ID" value="KAK7303121.1"/>
    <property type="molecule type" value="Genomic_DNA"/>
</dbReference>
<evidence type="ECO:0000313" key="2">
    <source>
        <dbReference type="EMBL" id="KAK7303121.1"/>
    </source>
</evidence>
<evidence type="ECO:0008006" key="4">
    <source>
        <dbReference type="Google" id="ProtNLM"/>
    </source>
</evidence>
<dbReference type="AlphaFoldDB" id="A0AAN9JS56"/>
<feature type="chain" id="PRO_5042850807" description="Transmembrane protein" evidence="1">
    <location>
        <begin position="28"/>
        <end position="132"/>
    </location>
</feature>
<protein>
    <recommendedName>
        <fullName evidence="4">Transmembrane protein</fullName>
    </recommendedName>
</protein>
<comment type="caution">
    <text evidence="2">The sequence shown here is derived from an EMBL/GenBank/DDBJ whole genome shotgun (WGS) entry which is preliminary data.</text>
</comment>
<dbReference type="Proteomes" id="UP001359559">
    <property type="component" value="Unassembled WGS sequence"/>
</dbReference>
<accession>A0AAN9JS56</accession>
<feature type="signal peptide" evidence="1">
    <location>
        <begin position="1"/>
        <end position="27"/>
    </location>
</feature>
<reference evidence="2 3" key="1">
    <citation type="submission" date="2024-01" db="EMBL/GenBank/DDBJ databases">
        <title>The genomes of 5 underutilized Papilionoideae crops provide insights into root nodulation and disease resistance.</title>
        <authorList>
            <person name="Yuan L."/>
        </authorList>
    </citation>
    <scope>NUCLEOTIDE SEQUENCE [LARGE SCALE GENOMIC DNA]</scope>
    <source>
        <strain evidence="2">LY-2023</strain>
        <tissue evidence="2">Leaf</tissue>
    </source>
</reference>
<gene>
    <name evidence="2" type="ORF">RJT34_14022</name>
</gene>
<keyword evidence="3" id="KW-1185">Reference proteome</keyword>
<sequence length="132" mass="15405">MGNLNQTFKCMCITLFFLFLLSYTVSSHSSTTQQIQNQNPSSTTTLSQQHHQVFYLKNSDPMFPTKQERFKKRKIKRMRHKKKKKNILKNIESRPFYVMLPKGFVPPSGSSPCHNDQPNSLSFHCHLTTKEP</sequence>
<evidence type="ECO:0000313" key="3">
    <source>
        <dbReference type="Proteomes" id="UP001359559"/>
    </source>
</evidence>
<evidence type="ECO:0000256" key="1">
    <source>
        <dbReference type="SAM" id="SignalP"/>
    </source>
</evidence>
<proteinExistence type="predicted"/>
<keyword evidence="1" id="KW-0732">Signal</keyword>
<name>A0AAN9JS56_CLITE</name>
<organism evidence="2 3">
    <name type="scientific">Clitoria ternatea</name>
    <name type="common">Butterfly pea</name>
    <dbReference type="NCBI Taxonomy" id="43366"/>
    <lineage>
        <taxon>Eukaryota</taxon>
        <taxon>Viridiplantae</taxon>
        <taxon>Streptophyta</taxon>
        <taxon>Embryophyta</taxon>
        <taxon>Tracheophyta</taxon>
        <taxon>Spermatophyta</taxon>
        <taxon>Magnoliopsida</taxon>
        <taxon>eudicotyledons</taxon>
        <taxon>Gunneridae</taxon>
        <taxon>Pentapetalae</taxon>
        <taxon>rosids</taxon>
        <taxon>fabids</taxon>
        <taxon>Fabales</taxon>
        <taxon>Fabaceae</taxon>
        <taxon>Papilionoideae</taxon>
        <taxon>50 kb inversion clade</taxon>
        <taxon>NPAAA clade</taxon>
        <taxon>indigoferoid/millettioid clade</taxon>
        <taxon>Phaseoleae</taxon>
        <taxon>Clitoria</taxon>
    </lineage>
</organism>